<feature type="region of interest" description="Disordered" evidence="1">
    <location>
        <begin position="252"/>
        <end position="282"/>
    </location>
</feature>
<dbReference type="AlphaFoldDB" id="A0A517M856"/>
<dbReference type="OrthoDB" id="226716at2"/>
<sequence>MSDSEFQRISSLFEAIIAGTLTLQQKEDLECALVESEPLRVAYLQAMSMHLDLDQLSRSDEDIPELVKSQGETLVPDKHNLWRSRIFLAGLAASILVLVSLLTVLLTTPQSNPVAVVPQGGDEDHSPKTVAVANAILVSQGGDPTTGGQKVTIGKNYVLTEGVLGIEFASGARAVFQAPCVFTAEGRQSLRVRSGKCSVDAPPGAEGVELLGPAAEGVDQGTRCATGIAETGEAQLVAIDGEATLSSLKQRTRPTMHLRSGDMAPEPGMSPHRSKGSLPSRTNLDRLPDRIIRYEATFIDSYADELLTLTVQRNGVTSTIDRDDLIRARVVHFESGKNAATFCTKMGDHLPTGEDRLKLLHGDFSLVTGIINPIARPGRKVSMRVEFEEAIVNAPGPDIVIFDLQLLVYDPDGDKLVLRSGDERQNRPTLTVEQFDIGLNSPYALDLFPHCTYRAQEATRSIDDLKQNAFIHGRQINIDARALAVAIDLSDLGYEEGESLQRLEFLNTSGGIDPVLIVGLRP</sequence>
<evidence type="ECO:0000313" key="4">
    <source>
        <dbReference type="Proteomes" id="UP000319557"/>
    </source>
</evidence>
<feature type="transmembrane region" description="Helical" evidence="2">
    <location>
        <begin position="86"/>
        <end position="106"/>
    </location>
</feature>
<keyword evidence="2" id="KW-0472">Membrane</keyword>
<dbReference type="KEGG" id="ruv:EC9_52820"/>
<keyword evidence="4" id="KW-1185">Reference proteome</keyword>
<dbReference type="EMBL" id="CP036261">
    <property type="protein sequence ID" value="QDS91062.1"/>
    <property type="molecule type" value="Genomic_DNA"/>
</dbReference>
<accession>A0A517M856</accession>
<evidence type="ECO:0000256" key="2">
    <source>
        <dbReference type="SAM" id="Phobius"/>
    </source>
</evidence>
<gene>
    <name evidence="3" type="ORF">EC9_52820</name>
</gene>
<keyword evidence="2" id="KW-1133">Transmembrane helix</keyword>
<reference evidence="3 4" key="1">
    <citation type="submission" date="2019-02" db="EMBL/GenBank/DDBJ databases">
        <title>Deep-cultivation of Planctomycetes and their phenomic and genomic characterization uncovers novel biology.</title>
        <authorList>
            <person name="Wiegand S."/>
            <person name="Jogler M."/>
            <person name="Boedeker C."/>
            <person name="Pinto D."/>
            <person name="Vollmers J."/>
            <person name="Rivas-Marin E."/>
            <person name="Kohn T."/>
            <person name="Peeters S.H."/>
            <person name="Heuer A."/>
            <person name="Rast P."/>
            <person name="Oberbeckmann S."/>
            <person name="Bunk B."/>
            <person name="Jeske O."/>
            <person name="Meyerdierks A."/>
            <person name="Storesund J.E."/>
            <person name="Kallscheuer N."/>
            <person name="Luecker S."/>
            <person name="Lage O.M."/>
            <person name="Pohl T."/>
            <person name="Merkel B.J."/>
            <person name="Hornburger P."/>
            <person name="Mueller R.-W."/>
            <person name="Bruemmer F."/>
            <person name="Labrenz M."/>
            <person name="Spormann A.M."/>
            <person name="Op den Camp H."/>
            <person name="Overmann J."/>
            <person name="Amann R."/>
            <person name="Jetten M.S.M."/>
            <person name="Mascher T."/>
            <person name="Medema M.H."/>
            <person name="Devos D.P."/>
            <person name="Kaster A.-K."/>
            <person name="Ovreas L."/>
            <person name="Rohde M."/>
            <person name="Galperin M.Y."/>
            <person name="Jogler C."/>
        </authorList>
    </citation>
    <scope>NUCLEOTIDE SEQUENCE [LARGE SCALE GENOMIC DNA]</scope>
    <source>
        <strain evidence="3 4">EC9</strain>
    </source>
</reference>
<organism evidence="3 4">
    <name type="scientific">Rosistilla ulvae</name>
    <dbReference type="NCBI Taxonomy" id="1930277"/>
    <lineage>
        <taxon>Bacteria</taxon>
        <taxon>Pseudomonadati</taxon>
        <taxon>Planctomycetota</taxon>
        <taxon>Planctomycetia</taxon>
        <taxon>Pirellulales</taxon>
        <taxon>Pirellulaceae</taxon>
        <taxon>Rosistilla</taxon>
    </lineage>
</organism>
<evidence type="ECO:0000313" key="3">
    <source>
        <dbReference type="EMBL" id="QDS91062.1"/>
    </source>
</evidence>
<dbReference type="RefSeq" id="WP_145348761.1">
    <property type="nucleotide sequence ID" value="NZ_CP036261.1"/>
</dbReference>
<name>A0A517M856_9BACT</name>
<dbReference type="Proteomes" id="UP000319557">
    <property type="component" value="Chromosome"/>
</dbReference>
<proteinExistence type="predicted"/>
<protein>
    <recommendedName>
        <fullName evidence="5">FecR protein</fullName>
    </recommendedName>
</protein>
<evidence type="ECO:0008006" key="5">
    <source>
        <dbReference type="Google" id="ProtNLM"/>
    </source>
</evidence>
<keyword evidence="2" id="KW-0812">Transmembrane</keyword>
<evidence type="ECO:0000256" key="1">
    <source>
        <dbReference type="SAM" id="MobiDB-lite"/>
    </source>
</evidence>